<dbReference type="Proteomes" id="UP001279734">
    <property type="component" value="Unassembled WGS sequence"/>
</dbReference>
<dbReference type="EMBL" id="BSYO01000036">
    <property type="protein sequence ID" value="GMH29420.1"/>
    <property type="molecule type" value="Genomic_DNA"/>
</dbReference>
<evidence type="ECO:0000313" key="1">
    <source>
        <dbReference type="EMBL" id="GMH29420.1"/>
    </source>
</evidence>
<protein>
    <submittedName>
        <fullName evidence="1">Uncharacterized protein</fullName>
    </submittedName>
</protein>
<sequence>MQWIGEPSCGSVAALSSPISHVLEEGTDMDEVAALVEASDLGTLAFEAPEGLVAPPLPSTSEVPFVDLGVSMPDRRP</sequence>
<organism evidence="1 2">
    <name type="scientific">Nepenthes gracilis</name>
    <name type="common">Slender pitcher plant</name>
    <dbReference type="NCBI Taxonomy" id="150966"/>
    <lineage>
        <taxon>Eukaryota</taxon>
        <taxon>Viridiplantae</taxon>
        <taxon>Streptophyta</taxon>
        <taxon>Embryophyta</taxon>
        <taxon>Tracheophyta</taxon>
        <taxon>Spermatophyta</taxon>
        <taxon>Magnoliopsida</taxon>
        <taxon>eudicotyledons</taxon>
        <taxon>Gunneridae</taxon>
        <taxon>Pentapetalae</taxon>
        <taxon>Caryophyllales</taxon>
        <taxon>Nepenthaceae</taxon>
        <taxon>Nepenthes</taxon>
    </lineage>
</organism>
<gene>
    <name evidence="1" type="ORF">Nepgr_031263</name>
</gene>
<reference evidence="1" key="1">
    <citation type="submission" date="2023-05" db="EMBL/GenBank/DDBJ databases">
        <title>Nepenthes gracilis genome sequencing.</title>
        <authorList>
            <person name="Fukushima K."/>
        </authorList>
    </citation>
    <scope>NUCLEOTIDE SEQUENCE</scope>
    <source>
        <strain evidence="1">SING2019-196</strain>
    </source>
</reference>
<evidence type="ECO:0000313" key="2">
    <source>
        <dbReference type="Proteomes" id="UP001279734"/>
    </source>
</evidence>
<accession>A0AAD3TGD1</accession>
<comment type="caution">
    <text evidence="1">The sequence shown here is derived from an EMBL/GenBank/DDBJ whole genome shotgun (WGS) entry which is preliminary data.</text>
</comment>
<proteinExistence type="predicted"/>
<dbReference type="AlphaFoldDB" id="A0AAD3TGD1"/>
<name>A0AAD3TGD1_NEPGR</name>
<keyword evidence="2" id="KW-1185">Reference proteome</keyword>